<dbReference type="Gene3D" id="3.40.630.30">
    <property type="match status" value="1"/>
</dbReference>
<feature type="domain" description="N-acetyltransferase" evidence="3">
    <location>
        <begin position="1"/>
        <end position="158"/>
    </location>
</feature>
<accession>A0ABV8RT74</accession>
<dbReference type="PANTHER" id="PTHR43420">
    <property type="entry name" value="ACETYLTRANSFERASE"/>
    <property type="match status" value="1"/>
</dbReference>
<organism evidence="4 5">
    <name type="scientific">Novosphingobium tardum</name>
    <dbReference type="NCBI Taxonomy" id="1538021"/>
    <lineage>
        <taxon>Bacteria</taxon>
        <taxon>Pseudomonadati</taxon>
        <taxon>Pseudomonadota</taxon>
        <taxon>Alphaproteobacteria</taxon>
        <taxon>Sphingomonadales</taxon>
        <taxon>Sphingomonadaceae</taxon>
        <taxon>Novosphingobium</taxon>
    </lineage>
</organism>
<dbReference type="Proteomes" id="UP001595828">
    <property type="component" value="Unassembled WGS sequence"/>
</dbReference>
<evidence type="ECO:0000256" key="1">
    <source>
        <dbReference type="ARBA" id="ARBA00022679"/>
    </source>
</evidence>
<gene>
    <name evidence="4" type="ORF">ACFO0A_13690</name>
</gene>
<evidence type="ECO:0000313" key="5">
    <source>
        <dbReference type="Proteomes" id="UP001595828"/>
    </source>
</evidence>
<dbReference type="RefSeq" id="WP_379539557.1">
    <property type="nucleotide sequence ID" value="NZ_JBHSDR010000006.1"/>
</dbReference>
<protein>
    <submittedName>
        <fullName evidence="4">GNAT family N-acetyltransferase</fullName>
        <ecNumber evidence="4">2.3.1.-</ecNumber>
    </submittedName>
</protein>
<dbReference type="PROSITE" id="PS51186">
    <property type="entry name" value="GNAT"/>
    <property type="match status" value="1"/>
</dbReference>
<dbReference type="PANTHER" id="PTHR43420:SF12">
    <property type="entry name" value="N-ACETYLTRANSFERASE DOMAIN-CONTAINING PROTEIN"/>
    <property type="match status" value="1"/>
</dbReference>
<dbReference type="SUPFAM" id="SSF55729">
    <property type="entry name" value="Acyl-CoA N-acyltransferases (Nat)"/>
    <property type="match status" value="1"/>
</dbReference>
<dbReference type="EC" id="2.3.1.-" evidence="4"/>
<dbReference type="InterPro" id="IPR050680">
    <property type="entry name" value="YpeA/RimI_acetyltransf"/>
</dbReference>
<comment type="caution">
    <text evidence="4">The sequence shown here is derived from an EMBL/GenBank/DDBJ whole genome shotgun (WGS) entry which is preliminary data.</text>
</comment>
<dbReference type="InterPro" id="IPR016181">
    <property type="entry name" value="Acyl_CoA_acyltransferase"/>
</dbReference>
<evidence type="ECO:0000256" key="2">
    <source>
        <dbReference type="ARBA" id="ARBA00023315"/>
    </source>
</evidence>
<dbReference type="InterPro" id="IPR000182">
    <property type="entry name" value="GNAT_dom"/>
</dbReference>
<keyword evidence="5" id="KW-1185">Reference proteome</keyword>
<evidence type="ECO:0000313" key="4">
    <source>
        <dbReference type="EMBL" id="MFC4296107.1"/>
    </source>
</evidence>
<proteinExistence type="predicted"/>
<keyword evidence="1 4" id="KW-0808">Transferase</keyword>
<dbReference type="EMBL" id="JBHSDR010000006">
    <property type="protein sequence ID" value="MFC4296107.1"/>
    <property type="molecule type" value="Genomic_DNA"/>
</dbReference>
<keyword evidence="2 4" id="KW-0012">Acyltransferase</keyword>
<sequence>MPAQPIPADPVDQIMDVMARAFDPAFGEAWNRRQVSDALLLGNCRYGIVGFDGAPCAAGTEPAGFFLSRTAFDEEELLLIAVDPRFRRKGLGAALLAQFMEEAAARGSRSLFLEMRSNNPAAALYEAHGFRPVGKRPSYYRLADGGKLDAISYRRDVD</sequence>
<reference evidence="5" key="1">
    <citation type="journal article" date="2019" name="Int. J. Syst. Evol. Microbiol.">
        <title>The Global Catalogue of Microorganisms (GCM) 10K type strain sequencing project: providing services to taxonomists for standard genome sequencing and annotation.</title>
        <authorList>
            <consortium name="The Broad Institute Genomics Platform"/>
            <consortium name="The Broad Institute Genome Sequencing Center for Infectious Disease"/>
            <person name="Wu L."/>
            <person name="Ma J."/>
        </authorList>
    </citation>
    <scope>NUCLEOTIDE SEQUENCE [LARGE SCALE GENOMIC DNA]</scope>
    <source>
        <strain evidence="5">CGMCC 1.12989</strain>
    </source>
</reference>
<dbReference type="CDD" id="cd04301">
    <property type="entry name" value="NAT_SF"/>
    <property type="match status" value="1"/>
</dbReference>
<dbReference type="Pfam" id="PF00583">
    <property type="entry name" value="Acetyltransf_1"/>
    <property type="match status" value="1"/>
</dbReference>
<evidence type="ECO:0000259" key="3">
    <source>
        <dbReference type="PROSITE" id="PS51186"/>
    </source>
</evidence>
<name>A0ABV8RT74_9SPHN</name>
<dbReference type="GO" id="GO:0016746">
    <property type="term" value="F:acyltransferase activity"/>
    <property type="evidence" value="ECO:0007669"/>
    <property type="project" value="UniProtKB-KW"/>
</dbReference>